<proteinExistence type="predicted"/>
<feature type="signal peptide" evidence="2">
    <location>
        <begin position="1"/>
        <end position="19"/>
    </location>
</feature>
<feature type="domain" description="Ig-like" evidence="3">
    <location>
        <begin position="250"/>
        <end position="346"/>
    </location>
</feature>
<name>A0A194PPH5_PAPXU</name>
<dbReference type="GO" id="GO:0007156">
    <property type="term" value="P:homophilic cell adhesion via plasma membrane adhesion molecules"/>
    <property type="evidence" value="ECO:0007669"/>
    <property type="project" value="TreeGrafter"/>
</dbReference>
<dbReference type="InterPro" id="IPR003599">
    <property type="entry name" value="Ig_sub"/>
</dbReference>
<evidence type="ECO:0000259" key="3">
    <source>
        <dbReference type="PROSITE" id="PS50835"/>
    </source>
</evidence>
<dbReference type="EMBL" id="KQ459597">
    <property type="protein sequence ID" value="KPI95212.1"/>
    <property type="molecule type" value="Genomic_DNA"/>
</dbReference>
<evidence type="ECO:0000313" key="5">
    <source>
        <dbReference type="Proteomes" id="UP000053268"/>
    </source>
</evidence>
<dbReference type="GO" id="GO:0070593">
    <property type="term" value="P:dendrite self-avoidance"/>
    <property type="evidence" value="ECO:0007669"/>
    <property type="project" value="TreeGrafter"/>
</dbReference>
<evidence type="ECO:0000256" key="1">
    <source>
        <dbReference type="ARBA" id="ARBA00023319"/>
    </source>
</evidence>
<evidence type="ECO:0000313" key="4">
    <source>
        <dbReference type="EMBL" id="KPI95212.1"/>
    </source>
</evidence>
<dbReference type="Pfam" id="PF13927">
    <property type="entry name" value="Ig_3"/>
    <property type="match status" value="1"/>
</dbReference>
<reference evidence="4 5" key="1">
    <citation type="journal article" date="2015" name="Nat. Commun.">
        <title>Outbred genome sequencing and CRISPR/Cas9 gene editing in butterflies.</title>
        <authorList>
            <person name="Li X."/>
            <person name="Fan D."/>
            <person name="Zhang W."/>
            <person name="Liu G."/>
            <person name="Zhang L."/>
            <person name="Zhao L."/>
            <person name="Fang X."/>
            <person name="Chen L."/>
            <person name="Dong Y."/>
            <person name="Chen Y."/>
            <person name="Ding Y."/>
            <person name="Zhao R."/>
            <person name="Feng M."/>
            <person name="Zhu Y."/>
            <person name="Feng Y."/>
            <person name="Jiang X."/>
            <person name="Zhu D."/>
            <person name="Xiang H."/>
            <person name="Feng X."/>
            <person name="Li S."/>
            <person name="Wang J."/>
            <person name="Zhang G."/>
            <person name="Kronforst M.R."/>
            <person name="Wang W."/>
        </authorList>
    </citation>
    <scope>NUCLEOTIDE SEQUENCE [LARGE SCALE GENOMIC DNA]</scope>
    <source>
        <strain evidence="4">Ya'a_city_454_Px</strain>
        <tissue evidence="4">Whole body</tissue>
    </source>
</reference>
<feature type="domain" description="Ig-like" evidence="3">
    <location>
        <begin position="128"/>
        <end position="219"/>
    </location>
</feature>
<dbReference type="GO" id="GO:0005886">
    <property type="term" value="C:plasma membrane"/>
    <property type="evidence" value="ECO:0007669"/>
    <property type="project" value="TreeGrafter"/>
</dbReference>
<dbReference type="PROSITE" id="PS50835">
    <property type="entry name" value="IG_LIKE"/>
    <property type="match status" value="3"/>
</dbReference>
<dbReference type="Gene3D" id="2.60.40.10">
    <property type="entry name" value="Immunoglobulins"/>
    <property type="match status" value="3"/>
</dbReference>
<dbReference type="STRING" id="66420.A0A194PPH5"/>
<keyword evidence="2" id="KW-0732">Signal</keyword>
<dbReference type="SMART" id="SM00409">
    <property type="entry name" value="IG"/>
    <property type="match status" value="2"/>
</dbReference>
<dbReference type="SMART" id="SM00408">
    <property type="entry name" value="IGc2"/>
    <property type="match status" value="3"/>
</dbReference>
<dbReference type="InterPro" id="IPR036179">
    <property type="entry name" value="Ig-like_dom_sf"/>
</dbReference>
<keyword evidence="5" id="KW-1185">Reference proteome</keyword>
<dbReference type="AlphaFoldDB" id="A0A194PPH5"/>
<dbReference type="SUPFAM" id="SSF48726">
    <property type="entry name" value="Immunoglobulin"/>
    <property type="match status" value="3"/>
</dbReference>
<dbReference type="PANTHER" id="PTHR10075">
    <property type="entry name" value="BASIGIN RELATED"/>
    <property type="match status" value="1"/>
</dbReference>
<dbReference type="GO" id="GO:0007411">
    <property type="term" value="P:axon guidance"/>
    <property type="evidence" value="ECO:0007669"/>
    <property type="project" value="TreeGrafter"/>
</dbReference>
<evidence type="ECO:0000256" key="2">
    <source>
        <dbReference type="SAM" id="SignalP"/>
    </source>
</evidence>
<dbReference type="GO" id="GO:0098632">
    <property type="term" value="F:cell-cell adhesion mediator activity"/>
    <property type="evidence" value="ECO:0007669"/>
    <property type="project" value="TreeGrafter"/>
</dbReference>
<dbReference type="InterPro" id="IPR007110">
    <property type="entry name" value="Ig-like_dom"/>
</dbReference>
<dbReference type="GO" id="GO:0030424">
    <property type="term" value="C:axon"/>
    <property type="evidence" value="ECO:0007669"/>
    <property type="project" value="TreeGrafter"/>
</dbReference>
<gene>
    <name evidence="4" type="ORF">RR46_12216</name>
</gene>
<organism evidence="4 5">
    <name type="scientific">Papilio xuthus</name>
    <name type="common">Asian swallowtail butterfly</name>
    <dbReference type="NCBI Taxonomy" id="66420"/>
    <lineage>
        <taxon>Eukaryota</taxon>
        <taxon>Metazoa</taxon>
        <taxon>Ecdysozoa</taxon>
        <taxon>Arthropoda</taxon>
        <taxon>Hexapoda</taxon>
        <taxon>Insecta</taxon>
        <taxon>Pterygota</taxon>
        <taxon>Neoptera</taxon>
        <taxon>Endopterygota</taxon>
        <taxon>Lepidoptera</taxon>
        <taxon>Glossata</taxon>
        <taxon>Ditrysia</taxon>
        <taxon>Papilionoidea</taxon>
        <taxon>Papilionidae</taxon>
        <taxon>Papilioninae</taxon>
        <taxon>Papilio</taxon>
    </lineage>
</organism>
<protein>
    <submittedName>
        <fullName evidence="4">Down syndrome cell adhesion molecule-like protein CG42256</fullName>
    </submittedName>
</protein>
<feature type="chain" id="PRO_5008263475" evidence="2">
    <location>
        <begin position="20"/>
        <end position="397"/>
    </location>
</feature>
<dbReference type="InterPro" id="IPR003598">
    <property type="entry name" value="Ig_sub2"/>
</dbReference>
<keyword evidence="1" id="KW-0393">Immunoglobulin domain</keyword>
<sequence length="397" mass="42464">MTSWLGTALVILFAMGGEGQEHGPVFLLEPPARLAFANSTGARVSCAAHGAPPPTITWQLPDGTPLDDVPGLRQVLDNGTLVFLPFSAAQYRQEVHAALLRCRANNAHGAILSRDMRVHAVVWQEWQAQVTATRAALGGPALLSCTAPAALRDHASVAAWYRDDAVLTPSDHLSGPTLLLEEGWRLVVRAVRTEDARAQYACSVLDALTGERRRSAPVTIDIVLGFCEILAKLWVMMTLFAAAMSVASAPRALLPGPWETSVRRGGDAVLPCLVSANPPPTVSWYRESGVGVLREVRAGAGGEAGGRYSAAADALAVRRAEPADAGRWACRAANPHGHVTLRLHLALRAHLTVHVQPHTQPAGPHSGQLKLTPRYPDTAALHSNQAHLQFSSVKYLY</sequence>
<feature type="domain" description="Ig-like" evidence="3">
    <location>
        <begin position="24"/>
        <end position="113"/>
    </location>
</feature>
<dbReference type="InterPro" id="IPR013783">
    <property type="entry name" value="Ig-like_fold"/>
</dbReference>
<accession>A0A194PPH5</accession>
<dbReference type="Proteomes" id="UP000053268">
    <property type="component" value="Unassembled WGS sequence"/>
</dbReference>
<dbReference type="PANTHER" id="PTHR10075:SF14">
    <property type="entry name" value="CELL ADHESION MOLECULE DSCAM2-RELATED"/>
    <property type="match status" value="1"/>
</dbReference>